<feature type="signal peptide" evidence="2">
    <location>
        <begin position="1"/>
        <end position="18"/>
    </location>
</feature>
<keyword evidence="5" id="KW-1185">Reference proteome</keyword>
<dbReference type="AlphaFoldDB" id="A0ABD3NBH1"/>
<dbReference type="InterPro" id="IPR028082">
    <property type="entry name" value="Peripla_BP_I"/>
</dbReference>
<dbReference type="SUPFAM" id="SSF53822">
    <property type="entry name" value="Periplasmic binding protein-like I"/>
    <property type="match status" value="1"/>
</dbReference>
<keyword evidence="1" id="KW-0812">Transmembrane</keyword>
<feature type="transmembrane region" description="Helical" evidence="1">
    <location>
        <begin position="373"/>
        <end position="394"/>
    </location>
</feature>
<evidence type="ECO:0000256" key="2">
    <source>
        <dbReference type="SAM" id="SignalP"/>
    </source>
</evidence>
<keyword evidence="1" id="KW-1133">Transmembrane helix</keyword>
<dbReference type="EMBL" id="JALLAZ020001579">
    <property type="protein sequence ID" value="KAL3772361.1"/>
    <property type="molecule type" value="Genomic_DNA"/>
</dbReference>
<evidence type="ECO:0000259" key="3">
    <source>
        <dbReference type="Pfam" id="PF13407"/>
    </source>
</evidence>
<gene>
    <name evidence="4" type="ORF">ACHAW5_010363</name>
</gene>
<evidence type="ECO:0000313" key="4">
    <source>
        <dbReference type="EMBL" id="KAL3772361.1"/>
    </source>
</evidence>
<dbReference type="InterPro" id="IPR025997">
    <property type="entry name" value="SBP_2_dom"/>
</dbReference>
<sequence length="395" mass="41168">MTDLLVALSIAVVGGVVADSASASVVSCDPCVDRTKVRLAVVDHGVRGADVFWDAMDVAIHQGAKDVNVNLTHSSATENAGLDNDAIFERMSSEIEELCGGGGGGGKATVDGVLVTLPDPSVLEALETCDENGIPVVAFNAGIDLAKSAGYLFFGQNATDAGYEAGSALASINGTEKFCCINHAPGVDTLIKRCEGMVSGISSTVETYRIFEVVVGLGNCTAWTETVHDMCRNGDDGNWSTVGLFVAGANHDCAVEFLREYPDAHAAFSDVSEYMYDGVRDGLNILFGIDQQAYLQGYLPFSFLTLAVTNGQVVGNDVIMTGPHLVTAPPDANAEECAANAYAVCDDEGDHAAPISTDFSPASRSLRRSFDGFHQVVIAAGGFAVAIVGGYVLAN</sequence>
<keyword evidence="2" id="KW-0732">Signal</keyword>
<organism evidence="4 5">
    <name type="scientific">Stephanodiscus triporus</name>
    <dbReference type="NCBI Taxonomy" id="2934178"/>
    <lineage>
        <taxon>Eukaryota</taxon>
        <taxon>Sar</taxon>
        <taxon>Stramenopiles</taxon>
        <taxon>Ochrophyta</taxon>
        <taxon>Bacillariophyta</taxon>
        <taxon>Coscinodiscophyceae</taxon>
        <taxon>Thalassiosirophycidae</taxon>
        <taxon>Stephanodiscales</taxon>
        <taxon>Stephanodiscaceae</taxon>
        <taxon>Stephanodiscus</taxon>
    </lineage>
</organism>
<feature type="domain" description="Periplasmic binding protein" evidence="3">
    <location>
        <begin position="50"/>
        <end position="301"/>
    </location>
</feature>
<name>A0ABD3NBH1_9STRA</name>
<dbReference type="Pfam" id="PF13407">
    <property type="entry name" value="Peripla_BP_4"/>
    <property type="match status" value="1"/>
</dbReference>
<keyword evidence="1" id="KW-0472">Membrane</keyword>
<dbReference type="Proteomes" id="UP001530315">
    <property type="component" value="Unassembled WGS sequence"/>
</dbReference>
<protein>
    <recommendedName>
        <fullName evidence="3">Periplasmic binding protein domain-containing protein</fullName>
    </recommendedName>
</protein>
<evidence type="ECO:0000256" key="1">
    <source>
        <dbReference type="SAM" id="Phobius"/>
    </source>
</evidence>
<proteinExistence type="predicted"/>
<reference evidence="4 5" key="1">
    <citation type="submission" date="2024-10" db="EMBL/GenBank/DDBJ databases">
        <title>Updated reference genomes for cyclostephanoid diatoms.</title>
        <authorList>
            <person name="Roberts W.R."/>
            <person name="Alverson A.J."/>
        </authorList>
    </citation>
    <scope>NUCLEOTIDE SEQUENCE [LARGE SCALE GENOMIC DNA]</scope>
    <source>
        <strain evidence="4 5">AJA276-08</strain>
    </source>
</reference>
<feature type="chain" id="PRO_5044839301" description="Periplasmic binding protein domain-containing protein" evidence="2">
    <location>
        <begin position="19"/>
        <end position="395"/>
    </location>
</feature>
<dbReference type="Gene3D" id="3.40.50.2300">
    <property type="match status" value="2"/>
</dbReference>
<evidence type="ECO:0000313" key="5">
    <source>
        <dbReference type="Proteomes" id="UP001530315"/>
    </source>
</evidence>
<accession>A0ABD3NBH1</accession>
<comment type="caution">
    <text evidence="4">The sequence shown here is derived from an EMBL/GenBank/DDBJ whole genome shotgun (WGS) entry which is preliminary data.</text>
</comment>